<evidence type="ECO:0000259" key="3">
    <source>
        <dbReference type="PROSITE" id="PS50097"/>
    </source>
</evidence>
<dbReference type="PIRSF" id="PIRSF037037">
    <property type="entry name" value="Kelch-like_protein_gigaxonin"/>
    <property type="match status" value="1"/>
</dbReference>
<dbReference type="CDD" id="cd14733">
    <property type="entry name" value="BACK"/>
    <property type="match status" value="1"/>
</dbReference>
<dbReference type="InterPro" id="IPR011333">
    <property type="entry name" value="SKP1/BTB/POZ_sf"/>
</dbReference>
<evidence type="ECO:0000256" key="1">
    <source>
        <dbReference type="ARBA" id="ARBA00022441"/>
    </source>
</evidence>
<reference evidence="4" key="1">
    <citation type="submission" date="2022-01" db="EMBL/GenBank/DDBJ databases">
        <authorList>
            <person name="Braso-Vives M."/>
        </authorList>
    </citation>
    <scope>NUCLEOTIDE SEQUENCE</scope>
</reference>
<protein>
    <submittedName>
        <fullName evidence="4">KBTBD11 protein</fullName>
    </submittedName>
</protein>
<keyword evidence="1" id="KW-0880">Kelch repeat</keyword>
<dbReference type="SMART" id="SM00612">
    <property type="entry name" value="Kelch"/>
    <property type="match status" value="3"/>
</dbReference>
<dbReference type="Pfam" id="PF01344">
    <property type="entry name" value="Kelch_1"/>
    <property type="match status" value="2"/>
</dbReference>
<dbReference type="Gene3D" id="2.120.10.80">
    <property type="entry name" value="Kelch-type beta propeller"/>
    <property type="match status" value="1"/>
</dbReference>
<dbReference type="PANTHER" id="PTHR46375">
    <property type="entry name" value="KELCH REPEAT AND BTB DOMAIN-CONTAINING PROTEIN 13-RELATED"/>
    <property type="match status" value="1"/>
</dbReference>
<keyword evidence="5" id="KW-1185">Reference proteome</keyword>
<name>A0A8J9ZMH4_BRALA</name>
<dbReference type="OrthoDB" id="45365at2759"/>
<sequence>MKLSRFLCFGGSNLILRERLRRYLGPIFDPVRDKVTRVCQTTATVTMEILLWTYAYTHTLLSILLVWDVTPAITGRKAYAPSPLDQRRKPQRNSDVVILVDEYEFESNKAILSEKSEYFRAMFESGMKESNQRILTLHGVPAAMFDIIIDCVHGSPLAVTDENLAELVAAASFLQMPCVITGCVFFLRANMDVDNCTDVLALAEMYGVQEIIDEVYKFMRDNYIDFCKSESYQLLSPEKREYLKTLRNGGKLCIGIISKEGAMRGVQVDPDDVKKLRYYDDAQDKWKLLATLPVEVSRWNCSVAVIDNYLYVVGGFKPRTGDNSFQYLPGAYRYNPCKNSWEEIRAMRKRRRHFSLVPLEGALYAIGGWWLDAFAPDARSRMFDSIEKYDPDSDRWSIVTTLPLPRYRVHMTLTHDNPLAVTFNSSIFILLAYRGIIVMHQYTPSTDKWREVCEVPFHNELYTVYTMLSLDDVIYIIGGNFDENLVVSYRPETDEWTKLSSVERVAYFNGSAALRGRKIYIGTAEDQSLQVYDVDTNTWQPVGGATMPFLGPLVAFTLSLD</sequence>
<evidence type="ECO:0000313" key="4">
    <source>
        <dbReference type="EMBL" id="CAH1256994.1"/>
    </source>
</evidence>
<dbReference type="SUPFAM" id="SSF117281">
    <property type="entry name" value="Kelch motif"/>
    <property type="match status" value="1"/>
</dbReference>
<dbReference type="InterPro" id="IPR052392">
    <property type="entry name" value="Kelch-BTB_domain-containing"/>
</dbReference>
<accession>A0A8J9ZMH4</accession>
<dbReference type="Gene3D" id="3.30.710.10">
    <property type="entry name" value="Potassium Channel Kv1.1, Chain A"/>
    <property type="match status" value="1"/>
</dbReference>
<organism evidence="4 5">
    <name type="scientific">Branchiostoma lanceolatum</name>
    <name type="common">Common lancelet</name>
    <name type="synonym">Amphioxus lanceolatum</name>
    <dbReference type="NCBI Taxonomy" id="7740"/>
    <lineage>
        <taxon>Eukaryota</taxon>
        <taxon>Metazoa</taxon>
        <taxon>Chordata</taxon>
        <taxon>Cephalochordata</taxon>
        <taxon>Leptocardii</taxon>
        <taxon>Amphioxiformes</taxon>
        <taxon>Branchiostomatidae</taxon>
        <taxon>Branchiostoma</taxon>
    </lineage>
</organism>
<dbReference type="SMART" id="SM00225">
    <property type="entry name" value="BTB"/>
    <property type="match status" value="1"/>
</dbReference>
<evidence type="ECO:0000313" key="5">
    <source>
        <dbReference type="Proteomes" id="UP000838412"/>
    </source>
</evidence>
<dbReference type="Pfam" id="PF00651">
    <property type="entry name" value="BTB"/>
    <property type="match status" value="1"/>
</dbReference>
<proteinExistence type="predicted"/>
<feature type="domain" description="BTB" evidence="3">
    <location>
        <begin position="94"/>
        <end position="161"/>
    </location>
</feature>
<dbReference type="InterPro" id="IPR015915">
    <property type="entry name" value="Kelch-typ_b-propeller"/>
</dbReference>
<gene>
    <name evidence="4" type="primary">KBTBD11</name>
    <name evidence="4" type="ORF">BLAG_LOCUS15062</name>
</gene>
<dbReference type="AlphaFoldDB" id="A0A8J9ZMH4"/>
<dbReference type="PANTHER" id="PTHR46375:SF3">
    <property type="entry name" value="KELCH REPEAT AND BTB DOMAIN-CONTAINING PROTEIN 13"/>
    <property type="match status" value="1"/>
</dbReference>
<dbReference type="Proteomes" id="UP000838412">
    <property type="component" value="Chromosome 3"/>
</dbReference>
<dbReference type="EMBL" id="OV696688">
    <property type="protein sequence ID" value="CAH1256994.1"/>
    <property type="molecule type" value="Genomic_DNA"/>
</dbReference>
<dbReference type="InterPro" id="IPR006652">
    <property type="entry name" value="Kelch_1"/>
</dbReference>
<dbReference type="InterPro" id="IPR000210">
    <property type="entry name" value="BTB/POZ_dom"/>
</dbReference>
<keyword evidence="2" id="KW-0677">Repeat</keyword>
<dbReference type="InterPro" id="IPR017096">
    <property type="entry name" value="BTB-kelch_protein"/>
</dbReference>
<dbReference type="PROSITE" id="PS50097">
    <property type="entry name" value="BTB"/>
    <property type="match status" value="1"/>
</dbReference>
<evidence type="ECO:0000256" key="2">
    <source>
        <dbReference type="ARBA" id="ARBA00022737"/>
    </source>
</evidence>
<dbReference type="SUPFAM" id="SSF54695">
    <property type="entry name" value="POZ domain"/>
    <property type="match status" value="1"/>
</dbReference>